<sequence>MAELLRTAVPPVAVIDIGSNSIRLVVYDSADRAALPIFNEKVLCGLGRDLDRTGMLPDEAVVNSISTLRRFVSLAEYMGSAWIDMLATAAVREAKNGPEFVDAVEAACGRRMRVLTGEQEAEYSALGLLSGTPDADGILGDLGGGSVELVNVRQGALGEQTTLPIGPIRFSKKELSNPSKAVGKVDDALKTVPWLSEGKGRTFYAVGGAWRSVARLHMIRTNYPMHIIHHYSIPYGKAVDFMDFVSHLSVDTLSKVKGISKRRVDTLAYAGMLLHRILLRIKPDRLMLSAYGLREGSLYARLTPEQQQEDPLLAACRRTALPRYENAVTGDRLNEWLGPAFPEASKAEARMRHAACLMADIGRGEHPDYRGEHALMRVMRLPFVGTEHSERAFMALAVAARHSQPSDDVTAMATIKLLLNDEQMTRARAIGLGIRLAYTLSGGVTDVLDRFVLRRIDEGLVLEVKDHEGKSLFGEVVERRLNTLAKSMNCPASIRHVPS</sequence>
<dbReference type="Pfam" id="PF02541">
    <property type="entry name" value="Ppx-GppA"/>
    <property type="match status" value="1"/>
</dbReference>
<dbReference type="PANTHER" id="PTHR30005">
    <property type="entry name" value="EXOPOLYPHOSPHATASE"/>
    <property type="match status" value="1"/>
</dbReference>
<dbReference type="InterPro" id="IPR048951">
    <property type="entry name" value="Ppx_C"/>
</dbReference>
<evidence type="ECO:0000259" key="2">
    <source>
        <dbReference type="Pfam" id="PF21697"/>
    </source>
</evidence>
<dbReference type="Pfam" id="PF21697">
    <property type="entry name" value="Ppx_C"/>
    <property type="match status" value="1"/>
</dbReference>
<dbReference type="GO" id="GO:0016462">
    <property type="term" value="F:pyrophosphatase activity"/>
    <property type="evidence" value="ECO:0007669"/>
    <property type="project" value="TreeGrafter"/>
</dbReference>
<comment type="caution">
    <text evidence="3">The sequence shown here is derived from an EMBL/GenBank/DDBJ whole genome shotgun (WGS) entry which is preliminary data.</text>
</comment>
<dbReference type="EMBL" id="SADE01000001">
    <property type="protein sequence ID" value="RVU38497.1"/>
    <property type="molecule type" value="Genomic_DNA"/>
</dbReference>
<feature type="domain" description="Ppx/GppA phosphatase N-terminal" evidence="1">
    <location>
        <begin position="25"/>
        <end position="302"/>
    </location>
</feature>
<evidence type="ECO:0000259" key="1">
    <source>
        <dbReference type="Pfam" id="PF02541"/>
    </source>
</evidence>
<feature type="domain" description="Exopolyphosphatase C-terminal" evidence="2">
    <location>
        <begin position="330"/>
        <end position="486"/>
    </location>
</feature>
<dbReference type="CDD" id="cd24052">
    <property type="entry name" value="ASKHA_NBD_HpPPX-GppA-like"/>
    <property type="match status" value="1"/>
</dbReference>
<dbReference type="InterPro" id="IPR043129">
    <property type="entry name" value="ATPase_NBD"/>
</dbReference>
<dbReference type="InterPro" id="IPR050273">
    <property type="entry name" value="GppA/Ppx_hydrolase"/>
</dbReference>
<dbReference type="SUPFAM" id="SSF53067">
    <property type="entry name" value="Actin-like ATPase domain"/>
    <property type="match status" value="2"/>
</dbReference>
<dbReference type="PANTHER" id="PTHR30005:SF0">
    <property type="entry name" value="RETROGRADE REGULATION PROTEIN 2"/>
    <property type="match status" value="1"/>
</dbReference>
<dbReference type="Gene3D" id="3.30.420.150">
    <property type="entry name" value="Exopolyphosphatase. Domain 2"/>
    <property type="match status" value="1"/>
</dbReference>
<reference evidence="4" key="1">
    <citation type="submission" date="2019-01" db="EMBL/GenBank/DDBJ databases">
        <title>Gri0909 isolated from a small marine red alga.</title>
        <authorList>
            <person name="Kim J."/>
            <person name="Jeong S.E."/>
            <person name="Jeon C.O."/>
        </authorList>
    </citation>
    <scope>NUCLEOTIDE SEQUENCE [LARGE SCALE GENOMIC DNA]</scope>
    <source>
        <strain evidence="4">Gri0909</strain>
    </source>
</reference>
<dbReference type="Proteomes" id="UP000287447">
    <property type="component" value="Unassembled WGS sequence"/>
</dbReference>
<dbReference type="SUPFAM" id="SSF109604">
    <property type="entry name" value="HD-domain/PDEase-like"/>
    <property type="match status" value="1"/>
</dbReference>
<organism evidence="3 4">
    <name type="scientific">Hwanghaeella grinnelliae</name>
    <dbReference type="NCBI Taxonomy" id="2500179"/>
    <lineage>
        <taxon>Bacteria</taxon>
        <taxon>Pseudomonadati</taxon>
        <taxon>Pseudomonadota</taxon>
        <taxon>Alphaproteobacteria</taxon>
        <taxon>Rhodospirillales</taxon>
        <taxon>Rhodospirillaceae</taxon>
        <taxon>Hwanghaeella</taxon>
    </lineage>
</organism>
<proteinExistence type="predicted"/>
<gene>
    <name evidence="3" type="ORF">EOI86_04225</name>
</gene>
<name>A0A3S3UQX8_9PROT</name>
<dbReference type="OrthoDB" id="3698573at2"/>
<evidence type="ECO:0000313" key="3">
    <source>
        <dbReference type="EMBL" id="RVU38497.1"/>
    </source>
</evidence>
<dbReference type="AlphaFoldDB" id="A0A3S3UQX8"/>
<protein>
    <submittedName>
        <fullName evidence="3">Ppx/GppA family phosphatase</fullName>
    </submittedName>
</protein>
<dbReference type="RefSeq" id="WP_127763869.1">
    <property type="nucleotide sequence ID" value="NZ_SADE01000001.1"/>
</dbReference>
<accession>A0A3S3UQX8</accession>
<keyword evidence="4" id="KW-1185">Reference proteome</keyword>
<dbReference type="Gene3D" id="1.10.3210.10">
    <property type="entry name" value="Hypothetical protein af1432"/>
    <property type="match status" value="1"/>
</dbReference>
<evidence type="ECO:0000313" key="4">
    <source>
        <dbReference type="Proteomes" id="UP000287447"/>
    </source>
</evidence>
<dbReference type="InterPro" id="IPR003695">
    <property type="entry name" value="Ppx_GppA_N"/>
</dbReference>
<dbReference type="Gene3D" id="3.30.420.40">
    <property type="match status" value="1"/>
</dbReference>